<feature type="transmembrane region" description="Helical" evidence="10">
    <location>
        <begin position="215"/>
        <end position="235"/>
    </location>
</feature>
<reference evidence="11 12" key="1">
    <citation type="submission" date="2017-06" db="EMBL/GenBank/DDBJ databases">
        <authorList>
            <consortium name="Pathogen Informatics"/>
        </authorList>
    </citation>
    <scope>NUCLEOTIDE SEQUENCE [LARGE SCALE GENOMIC DNA]</scope>
    <source>
        <strain evidence="11 12">NCTC13039</strain>
    </source>
</reference>
<comment type="caution">
    <text evidence="10">Lacks conserved residue(s) required for the propagation of feature annotation.</text>
</comment>
<accession>A0A239VTV3</accession>
<name>A0A239VTV3_9MICO</name>
<organism evidence="11 12">
    <name type="scientific">Dermatophilus congolensis</name>
    <dbReference type="NCBI Taxonomy" id="1863"/>
    <lineage>
        <taxon>Bacteria</taxon>
        <taxon>Bacillati</taxon>
        <taxon>Actinomycetota</taxon>
        <taxon>Actinomycetes</taxon>
        <taxon>Micrococcales</taxon>
        <taxon>Dermatophilaceae</taxon>
        <taxon>Dermatophilus</taxon>
    </lineage>
</organism>
<dbReference type="Proteomes" id="UP000242637">
    <property type="component" value="Chromosome 1"/>
</dbReference>
<evidence type="ECO:0000256" key="5">
    <source>
        <dbReference type="ARBA" id="ARBA00022692"/>
    </source>
</evidence>
<dbReference type="GO" id="GO:0005886">
    <property type="term" value="C:plasma membrane"/>
    <property type="evidence" value="ECO:0007669"/>
    <property type="project" value="UniProtKB-SubCell"/>
</dbReference>
<protein>
    <recommendedName>
        <fullName evidence="3 9">Flagellar biosynthetic protein FliR</fullName>
    </recommendedName>
</protein>
<evidence type="ECO:0000256" key="6">
    <source>
        <dbReference type="ARBA" id="ARBA00022989"/>
    </source>
</evidence>
<evidence type="ECO:0000313" key="11">
    <source>
        <dbReference type="EMBL" id="SNV25691.1"/>
    </source>
</evidence>
<proteinExistence type="inferred from homology"/>
<comment type="similarity">
    <text evidence="2 10">Belongs to the FliR/MopE/SpaR family.</text>
</comment>
<evidence type="ECO:0000256" key="1">
    <source>
        <dbReference type="ARBA" id="ARBA00002578"/>
    </source>
</evidence>
<comment type="subcellular location">
    <subcellularLocation>
        <location evidence="10">Cell membrane</location>
        <topology evidence="10">Multi-pass membrane protein</topology>
    </subcellularLocation>
    <subcellularLocation>
        <location evidence="10">Bacterial flagellum basal body</location>
    </subcellularLocation>
</comment>
<keyword evidence="7 10" id="KW-0472">Membrane</keyword>
<dbReference type="GO" id="GO:0006605">
    <property type="term" value="P:protein targeting"/>
    <property type="evidence" value="ECO:0007669"/>
    <property type="project" value="UniProtKB-UniRule"/>
</dbReference>
<dbReference type="NCBIfam" id="TIGR01400">
    <property type="entry name" value="fliR"/>
    <property type="match status" value="1"/>
</dbReference>
<keyword evidence="11" id="KW-0969">Cilium</keyword>
<dbReference type="InterPro" id="IPR002010">
    <property type="entry name" value="T3SS_IM_R"/>
</dbReference>
<dbReference type="RefSeq" id="WP_028326726.1">
    <property type="nucleotide sequence ID" value="NZ_JAAFNI010000001.1"/>
</dbReference>
<dbReference type="PANTHER" id="PTHR30065:SF1">
    <property type="entry name" value="SURFACE PRESENTATION OF ANTIGENS PROTEIN SPAR"/>
    <property type="match status" value="1"/>
</dbReference>
<feature type="transmembrane region" description="Helical" evidence="10">
    <location>
        <begin position="6"/>
        <end position="27"/>
    </location>
</feature>
<dbReference type="EMBL" id="LT906453">
    <property type="protein sequence ID" value="SNV25691.1"/>
    <property type="molecule type" value="Genomic_DNA"/>
</dbReference>
<dbReference type="PANTHER" id="PTHR30065">
    <property type="entry name" value="FLAGELLAR BIOSYNTHETIC PROTEIN FLIR"/>
    <property type="match status" value="1"/>
</dbReference>
<evidence type="ECO:0000256" key="10">
    <source>
        <dbReference type="RuleBase" id="RU362071"/>
    </source>
</evidence>
<keyword evidence="11" id="KW-0282">Flagellum</keyword>
<keyword evidence="11" id="KW-0966">Cell projection</keyword>
<evidence type="ECO:0000256" key="8">
    <source>
        <dbReference type="ARBA" id="ARBA00023143"/>
    </source>
</evidence>
<keyword evidence="4 10" id="KW-1003">Cell membrane</keyword>
<feature type="transmembrane region" description="Helical" evidence="10">
    <location>
        <begin position="39"/>
        <end position="59"/>
    </location>
</feature>
<evidence type="ECO:0000313" key="12">
    <source>
        <dbReference type="Proteomes" id="UP000242637"/>
    </source>
</evidence>
<dbReference type="PRINTS" id="PR00953">
    <property type="entry name" value="TYPE3IMRPROT"/>
</dbReference>
<dbReference type="InterPro" id="IPR006303">
    <property type="entry name" value="FliR"/>
</dbReference>
<evidence type="ECO:0000256" key="2">
    <source>
        <dbReference type="ARBA" id="ARBA00009772"/>
    </source>
</evidence>
<evidence type="ECO:0000256" key="4">
    <source>
        <dbReference type="ARBA" id="ARBA00022475"/>
    </source>
</evidence>
<dbReference type="GO" id="GO:0044780">
    <property type="term" value="P:bacterial-type flagellum assembly"/>
    <property type="evidence" value="ECO:0007669"/>
    <property type="project" value="UniProtKB-UniRule"/>
</dbReference>
<dbReference type="OrthoDB" id="9807748at2"/>
<evidence type="ECO:0000256" key="3">
    <source>
        <dbReference type="ARBA" id="ARBA00021717"/>
    </source>
</evidence>
<dbReference type="Pfam" id="PF01311">
    <property type="entry name" value="Bac_export_1"/>
    <property type="match status" value="1"/>
</dbReference>
<dbReference type="KEGG" id="dco:SAMEA4475696_2299"/>
<keyword evidence="8 10" id="KW-0975">Bacterial flagellum</keyword>
<dbReference type="GeneID" id="63460454"/>
<keyword evidence="5 10" id="KW-0812">Transmembrane</keyword>
<evidence type="ECO:0000256" key="7">
    <source>
        <dbReference type="ARBA" id="ARBA00023136"/>
    </source>
</evidence>
<gene>
    <name evidence="11" type="primary">fliR</name>
    <name evidence="11" type="ORF">SAMEA4475696_02299</name>
</gene>
<dbReference type="AlphaFoldDB" id="A0A239VTV3"/>
<sequence length="261" mass="27519">MNLNLAYDLLVAMLLVFTRLSVFFTLAPPFAGRNFNARARAAMSFAIALAVAPIVRPTVTAQTWTSLTNFATAIGFQVLVGATLGLTVIILFTAFQAAGQYVDMTGGFAMASMFDPTSGTNSSIIGRYTGLLATALLFTSGGHLIMIRGVLESFDIQATKAIDTGAIAQALIHDFGIMITSALQIAAPVLAVLFLADLALGLVSRAVPSMNVFQLSFPIKLILTLTLASVFILVFPEAVTRTIADAVARFPAMTDMLGGKS</sequence>
<feature type="transmembrane region" description="Helical" evidence="10">
    <location>
        <begin position="71"/>
        <end position="95"/>
    </location>
</feature>
<keyword evidence="12" id="KW-1185">Reference proteome</keyword>
<keyword evidence="6 10" id="KW-1133">Transmembrane helix</keyword>
<evidence type="ECO:0000256" key="9">
    <source>
        <dbReference type="NCBIfam" id="TIGR01400"/>
    </source>
</evidence>
<dbReference type="GO" id="GO:0009425">
    <property type="term" value="C:bacterial-type flagellum basal body"/>
    <property type="evidence" value="ECO:0007669"/>
    <property type="project" value="UniProtKB-SubCell"/>
</dbReference>
<comment type="function">
    <text evidence="1 10">Role in flagellar biosynthesis.</text>
</comment>
<dbReference type="STRING" id="1121387.GCA_000429885_00663"/>